<evidence type="ECO:0000313" key="1">
    <source>
        <dbReference type="Ensembl" id="ENSOKIP00005044196.1"/>
    </source>
</evidence>
<dbReference type="Proteomes" id="UP000694557">
    <property type="component" value="Unassembled WGS sequence"/>
</dbReference>
<proteinExistence type="predicted"/>
<keyword evidence="2" id="KW-1185">Reference proteome</keyword>
<organism evidence="1 2">
    <name type="scientific">Oncorhynchus kisutch</name>
    <name type="common">Coho salmon</name>
    <name type="synonym">Salmo kisutch</name>
    <dbReference type="NCBI Taxonomy" id="8019"/>
    <lineage>
        <taxon>Eukaryota</taxon>
        <taxon>Metazoa</taxon>
        <taxon>Chordata</taxon>
        <taxon>Craniata</taxon>
        <taxon>Vertebrata</taxon>
        <taxon>Euteleostomi</taxon>
        <taxon>Actinopterygii</taxon>
        <taxon>Neopterygii</taxon>
        <taxon>Teleostei</taxon>
        <taxon>Protacanthopterygii</taxon>
        <taxon>Salmoniformes</taxon>
        <taxon>Salmonidae</taxon>
        <taxon>Salmoninae</taxon>
        <taxon>Oncorhynchus</taxon>
    </lineage>
</organism>
<sequence length="119" mass="14314">MSSWPQTKKCFNSLKKWKMREEGSCEVRGSRQLYLEEFELARELWRRQPGERKRVLRRTGDCLRGDRDLKRHRGGCKQKVRRLICQGNDKWSLSSHLRGYVVNCHSFCNQGCTREKYIY</sequence>
<name>A0A8C7GJG0_ONCKI</name>
<evidence type="ECO:0000313" key="2">
    <source>
        <dbReference type="Proteomes" id="UP000694557"/>
    </source>
</evidence>
<reference evidence="1" key="2">
    <citation type="submission" date="2025-09" db="UniProtKB">
        <authorList>
            <consortium name="Ensembl"/>
        </authorList>
    </citation>
    <scope>IDENTIFICATION</scope>
</reference>
<protein>
    <submittedName>
        <fullName evidence="1">Uncharacterized protein</fullName>
    </submittedName>
</protein>
<reference evidence="1" key="1">
    <citation type="submission" date="2025-08" db="UniProtKB">
        <authorList>
            <consortium name="Ensembl"/>
        </authorList>
    </citation>
    <scope>IDENTIFICATION</scope>
</reference>
<dbReference type="AlphaFoldDB" id="A0A8C7GJG0"/>
<dbReference type="Ensembl" id="ENSOKIT00005046548.1">
    <property type="protein sequence ID" value="ENSOKIP00005044196.1"/>
    <property type="gene ID" value="ENSOKIG00005018610.1"/>
</dbReference>
<accession>A0A8C7GJG0</accession>